<dbReference type="Pfam" id="PF25601">
    <property type="entry name" value="AAA_lid_14"/>
    <property type="match status" value="1"/>
</dbReference>
<dbReference type="SUPFAM" id="SSF52540">
    <property type="entry name" value="P-loop containing nucleoside triphosphate hydrolases"/>
    <property type="match status" value="1"/>
</dbReference>
<evidence type="ECO:0000259" key="8">
    <source>
        <dbReference type="PROSITE" id="PS50045"/>
    </source>
</evidence>
<evidence type="ECO:0000256" key="3">
    <source>
        <dbReference type="ARBA" id="ARBA00022840"/>
    </source>
</evidence>
<dbReference type="GO" id="GO:0006355">
    <property type="term" value="P:regulation of DNA-templated transcription"/>
    <property type="evidence" value="ECO:0007669"/>
    <property type="project" value="InterPro"/>
</dbReference>
<dbReference type="AlphaFoldDB" id="A0A4U0QCT2"/>
<feature type="domain" description="Sigma-54 factor interaction" evidence="8">
    <location>
        <begin position="137"/>
        <end position="332"/>
    </location>
</feature>
<dbReference type="Pfam" id="PF02954">
    <property type="entry name" value="HTH_8"/>
    <property type="match status" value="1"/>
</dbReference>
<dbReference type="InterPro" id="IPR002078">
    <property type="entry name" value="Sigma_54_int"/>
</dbReference>
<dbReference type="Pfam" id="PF14532">
    <property type="entry name" value="Sigma54_activ_2"/>
    <property type="match status" value="1"/>
</dbReference>
<keyword evidence="4" id="KW-0902">Two-component regulatory system</keyword>
<dbReference type="PROSITE" id="PS50045">
    <property type="entry name" value="SIGMA54_INTERACT_4"/>
    <property type="match status" value="1"/>
</dbReference>
<dbReference type="InterPro" id="IPR011006">
    <property type="entry name" value="CheY-like_superfamily"/>
</dbReference>
<dbReference type="SMART" id="SM00448">
    <property type="entry name" value="REC"/>
    <property type="match status" value="1"/>
</dbReference>
<feature type="modified residue" description="4-aspartylphosphate" evidence="7">
    <location>
        <position position="54"/>
    </location>
</feature>
<keyword evidence="2" id="KW-0547">Nucleotide-binding</keyword>
<dbReference type="InterPro" id="IPR001789">
    <property type="entry name" value="Sig_transdc_resp-reg_receiver"/>
</dbReference>
<dbReference type="CDD" id="cd17550">
    <property type="entry name" value="REC_NtrX-like"/>
    <property type="match status" value="1"/>
</dbReference>
<evidence type="ECO:0000256" key="1">
    <source>
        <dbReference type="ARBA" id="ARBA00022553"/>
    </source>
</evidence>
<keyword evidence="3" id="KW-0067">ATP-binding</keyword>
<keyword evidence="1 7" id="KW-0597">Phosphoprotein</keyword>
<evidence type="ECO:0000259" key="9">
    <source>
        <dbReference type="PROSITE" id="PS50110"/>
    </source>
</evidence>
<dbReference type="PANTHER" id="PTHR32071:SF17">
    <property type="entry name" value="TRANSCRIPTIONAL REGULATOR (NTRC FAMILY)"/>
    <property type="match status" value="1"/>
</dbReference>
<dbReference type="GO" id="GO:0043565">
    <property type="term" value="F:sequence-specific DNA binding"/>
    <property type="evidence" value="ECO:0007669"/>
    <property type="project" value="InterPro"/>
</dbReference>
<dbReference type="SUPFAM" id="SSF46689">
    <property type="entry name" value="Homeodomain-like"/>
    <property type="match status" value="1"/>
</dbReference>
<dbReference type="Gene3D" id="3.40.50.2300">
    <property type="match status" value="1"/>
</dbReference>
<dbReference type="OrthoDB" id="9808843at2"/>
<dbReference type="RefSeq" id="WP_136771465.1">
    <property type="nucleotide sequence ID" value="NZ_CP156074.1"/>
</dbReference>
<evidence type="ECO:0000256" key="7">
    <source>
        <dbReference type="PROSITE-ProRule" id="PRU00169"/>
    </source>
</evidence>
<protein>
    <submittedName>
        <fullName evidence="10">Sigma-54-dependent Fis family transcriptional regulator</fullName>
    </submittedName>
</protein>
<dbReference type="EMBL" id="SUMF01000001">
    <property type="protein sequence ID" value="TJZ78950.1"/>
    <property type="molecule type" value="Genomic_DNA"/>
</dbReference>
<name>A0A4U0QCT2_9NEIS</name>
<sequence length="435" mass="47479">MLSQDILVVDDEIGIRELLSEILQDEGYSVAVAENAEKARQLRNQAQPRLVLLDIWMPDTDGVTLLKEWARNGQLTMPVVMMSGHATIDTAVEATRIGALDFLEKPIGLQKLLSAVKRALAQPVSDQRQQHAPTLARLGEAEAIKDLAAALDSAAAAQGAPILLVGAPGVGFELCARYLNLPERPFVAPLSNEDFAIAPQELANKAAGGTLFLRDLAYLDRRAQAGLKSALAKLEKNKVRIVSASSRPLDALASCVDPELLKALSQLIVPIPALAEHREDIPRIAEALLAEVVATNRLEPRRFSAQALQLLARQDWPGNLDELANVVKSLALTCREGEIDLAPVSRILSQFSPTGTIPAAPPMPEITAPTAVDMDLPLREARDQFEKYYLERQIELSGGNMSRVAERIGLERTHLYRKLKQLGISMPKKNRPPED</sequence>
<dbReference type="Pfam" id="PF00072">
    <property type="entry name" value="Response_reg"/>
    <property type="match status" value="1"/>
</dbReference>
<proteinExistence type="predicted"/>
<dbReference type="Gene3D" id="3.40.50.300">
    <property type="entry name" value="P-loop containing nucleotide triphosphate hydrolases"/>
    <property type="match status" value="1"/>
</dbReference>
<accession>A0A4U0QCT2</accession>
<dbReference type="FunFam" id="3.40.50.2300:FF:000018">
    <property type="entry name" value="DNA-binding transcriptional regulator NtrC"/>
    <property type="match status" value="1"/>
</dbReference>
<dbReference type="GO" id="GO:0000160">
    <property type="term" value="P:phosphorelay signal transduction system"/>
    <property type="evidence" value="ECO:0007669"/>
    <property type="project" value="UniProtKB-KW"/>
</dbReference>
<evidence type="ECO:0000256" key="4">
    <source>
        <dbReference type="ARBA" id="ARBA00023012"/>
    </source>
</evidence>
<feature type="domain" description="Response regulatory" evidence="9">
    <location>
        <begin position="5"/>
        <end position="120"/>
    </location>
</feature>
<dbReference type="InterPro" id="IPR002197">
    <property type="entry name" value="HTH_Fis"/>
</dbReference>
<evidence type="ECO:0000256" key="2">
    <source>
        <dbReference type="ARBA" id="ARBA00022741"/>
    </source>
</evidence>
<reference evidence="10 11" key="1">
    <citation type="submission" date="2019-04" db="EMBL/GenBank/DDBJ databases">
        <title>Chitiniphilus eburnea sp. nov., a novel chitinolytic bacterium isolated from aquaculture sludge.</title>
        <authorList>
            <person name="Sheng M."/>
        </authorList>
    </citation>
    <scope>NUCLEOTIDE SEQUENCE [LARGE SCALE GENOMIC DNA]</scope>
    <source>
        <strain evidence="10 11">HX-2-15</strain>
    </source>
</reference>
<gene>
    <name evidence="10" type="ORF">FAZ21_01295</name>
</gene>
<dbReference type="SUPFAM" id="SSF52172">
    <property type="entry name" value="CheY-like"/>
    <property type="match status" value="1"/>
</dbReference>
<dbReference type="Gene3D" id="1.10.10.60">
    <property type="entry name" value="Homeodomain-like"/>
    <property type="match status" value="1"/>
</dbReference>
<evidence type="ECO:0000256" key="5">
    <source>
        <dbReference type="ARBA" id="ARBA00023015"/>
    </source>
</evidence>
<keyword evidence="11" id="KW-1185">Reference proteome</keyword>
<organism evidence="10 11">
    <name type="scientific">Chitiniphilus eburneus</name>
    <dbReference type="NCBI Taxonomy" id="2571148"/>
    <lineage>
        <taxon>Bacteria</taxon>
        <taxon>Pseudomonadati</taxon>
        <taxon>Pseudomonadota</taxon>
        <taxon>Betaproteobacteria</taxon>
        <taxon>Neisseriales</taxon>
        <taxon>Chitinibacteraceae</taxon>
        <taxon>Chitiniphilus</taxon>
    </lineage>
</organism>
<dbReference type="InterPro" id="IPR009057">
    <property type="entry name" value="Homeodomain-like_sf"/>
</dbReference>
<dbReference type="GO" id="GO:0005524">
    <property type="term" value="F:ATP binding"/>
    <property type="evidence" value="ECO:0007669"/>
    <property type="project" value="UniProtKB-KW"/>
</dbReference>
<dbReference type="InterPro" id="IPR058031">
    <property type="entry name" value="AAA_lid_NorR"/>
</dbReference>
<dbReference type="PANTHER" id="PTHR32071">
    <property type="entry name" value="TRANSCRIPTIONAL REGULATORY PROTEIN"/>
    <property type="match status" value="1"/>
</dbReference>
<dbReference type="PRINTS" id="PR01590">
    <property type="entry name" value="HTHFIS"/>
</dbReference>
<keyword evidence="6" id="KW-0804">Transcription</keyword>
<dbReference type="Proteomes" id="UP000310016">
    <property type="component" value="Unassembled WGS sequence"/>
</dbReference>
<dbReference type="Gene3D" id="1.10.8.60">
    <property type="match status" value="1"/>
</dbReference>
<comment type="caution">
    <text evidence="10">The sequence shown here is derived from an EMBL/GenBank/DDBJ whole genome shotgun (WGS) entry which is preliminary data.</text>
</comment>
<keyword evidence="5" id="KW-0805">Transcription regulation</keyword>
<evidence type="ECO:0000256" key="6">
    <source>
        <dbReference type="ARBA" id="ARBA00023163"/>
    </source>
</evidence>
<evidence type="ECO:0000313" key="11">
    <source>
        <dbReference type="Proteomes" id="UP000310016"/>
    </source>
</evidence>
<dbReference type="PROSITE" id="PS50110">
    <property type="entry name" value="RESPONSE_REGULATORY"/>
    <property type="match status" value="1"/>
</dbReference>
<evidence type="ECO:0000313" key="10">
    <source>
        <dbReference type="EMBL" id="TJZ78950.1"/>
    </source>
</evidence>
<dbReference type="InterPro" id="IPR027417">
    <property type="entry name" value="P-loop_NTPase"/>
</dbReference>